<evidence type="ECO:0000256" key="3">
    <source>
        <dbReference type="ARBA" id="ARBA00022475"/>
    </source>
</evidence>
<gene>
    <name evidence="8" type="ORF">KTO63_15155</name>
</gene>
<evidence type="ECO:0000313" key="9">
    <source>
        <dbReference type="Proteomes" id="UP000812270"/>
    </source>
</evidence>
<evidence type="ECO:0000256" key="5">
    <source>
        <dbReference type="ARBA" id="ARBA00022989"/>
    </source>
</evidence>
<dbReference type="GO" id="GO:0005886">
    <property type="term" value="C:plasma membrane"/>
    <property type="evidence" value="ECO:0007669"/>
    <property type="project" value="UniProtKB-SubCell"/>
</dbReference>
<name>A0A9E2W8G3_9BACT</name>
<dbReference type="AlphaFoldDB" id="A0A9E2W8G3"/>
<feature type="transmembrane region" description="Helical" evidence="7">
    <location>
        <begin position="20"/>
        <end position="39"/>
    </location>
</feature>
<dbReference type="PANTHER" id="PTHR33452">
    <property type="entry name" value="OXIDOREDUCTASE CATD-RELATED"/>
    <property type="match status" value="1"/>
</dbReference>
<evidence type="ECO:0000313" key="8">
    <source>
        <dbReference type="EMBL" id="MBV4358501.1"/>
    </source>
</evidence>
<sequence>MGITKNIDSASQSRKWEWLVFLRVALGLLLVFKGISFISHARELENMIVNTNLRKIDQFAAFLSFYITVAHLLGGVLLIAGLYTRVAAALQIPILLGAVIFVNRPGILSVEPEFVLSSVILILLILFLIHGGGAFSMDRYVKRHQL</sequence>
<keyword evidence="4 7" id="KW-0812">Transmembrane</keyword>
<protein>
    <submittedName>
        <fullName evidence="8">DoxX family protein</fullName>
    </submittedName>
</protein>
<dbReference type="InterPro" id="IPR051907">
    <property type="entry name" value="DoxX-like_oxidoreductase"/>
</dbReference>
<keyword evidence="3" id="KW-1003">Cell membrane</keyword>
<dbReference type="InterPro" id="IPR032808">
    <property type="entry name" value="DoxX"/>
</dbReference>
<keyword evidence="6 7" id="KW-0472">Membrane</keyword>
<keyword evidence="9" id="KW-1185">Reference proteome</keyword>
<organism evidence="8 9">
    <name type="scientific">Pinibacter aurantiacus</name>
    <dbReference type="NCBI Taxonomy" id="2851599"/>
    <lineage>
        <taxon>Bacteria</taxon>
        <taxon>Pseudomonadati</taxon>
        <taxon>Bacteroidota</taxon>
        <taxon>Chitinophagia</taxon>
        <taxon>Chitinophagales</taxon>
        <taxon>Chitinophagaceae</taxon>
        <taxon>Pinibacter</taxon>
    </lineage>
</organism>
<evidence type="ECO:0000256" key="7">
    <source>
        <dbReference type="SAM" id="Phobius"/>
    </source>
</evidence>
<comment type="subcellular location">
    <subcellularLocation>
        <location evidence="1">Cell membrane</location>
        <topology evidence="1">Multi-pass membrane protein</topology>
    </subcellularLocation>
</comment>
<feature type="transmembrane region" description="Helical" evidence="7">
    <location>
        <begin position="86"/>
        <end position="102"/>
    </location>
</feature>
<dbReference type="PANTHER" id="PTHR33452:SF1">
    <property type="entry name" value="INNER MEMBRANE PROTEIN YPHA-RELATED"/>
    <property type="match status" value="1"/>
</dbReference>
<feature type="transmembrane region" description="Helical" evidence="7">
    <location>
        <begin position="59"/>
        <end position="79"/>
    </location>
</feature>
<reference evidence="8" key="1">
    <citation type="submission" date="2021-06" db="EMBL/GenBank/DDBJ databases">
        <authorList>
            <person name="Huq M.A."/>
        </authorList>
    </citation>
    <scope>NUCLEOTIDE SEQUENCE</scope>
    <source>
        <strain evidence="8">MAH-26</strain>
    </source>
</reference>
<feature type="transmembrane region" description="Helical" evidence="7">
    <location>
        <begin position="114"/>
        <end position="135"/>
    </location>
</feature>
<evidence type="ECO:0000256" key="2">
    <source>
        <dbReference type="ARBA" id="ARBA00006679"/>
    </source>
</evidence>
<evidence type="ECO:0000256" key="1">
    <source>
        <dbReference type="ARBA" id="ARBA00004651"/>
    </source>
</evidence>
<evidence type="ECO:0000256" key="4">
    <source>
        <dbReference type="ARBA" id="ARBA00022692"/>
    </source>
</evidence>
<evidence type="ECO:0000256" key="6">
    <source>
        <dbReference type="ARBA" id="ARBA00023136"/>
    </source>
</evidence>
<dbReference type="Proteomes" id="UP000812270">
    <property type="component" value="Unassembled WGS sequence"/>
</dbReference>
<accession>A0A9E2W8G3</accession>
<dbReference type="EMBL" id="JAHSPG010000012">
    <property type="protein sequence ID" value="MBV4358501.1"/>
    <property type="molecule type" value="Genomic_DNA"/>
</dbReference>
<comment type="caution">
    <text evidence="8">The sequence shown here is derived from an EMBL/GenBank/DDBJ whole genome shotgun (WGS) entry which is preliminary data.</text>
</comment>
<dbReference type="Pfam" id="PF07681">
    <property type="entry name" value="DoxX"/>
    <property type="match status" value="1"/>
</dbReference>
<comment type="similarity">
    <text evidence="2">Belongs to the DoxX family.</text>
</comment>
<keyword evidence="5 7" id="KW-1133">Transmembrane helix</keyword>
<proteinExistence type="inferred from homology"/>
<dbReference type="RefSeq" id="WP_217792215.1">
    <property type="nucleotide sequence ID" value="NZ_JAHSPG010000012.1"/>
</dbReference>